<proteinExistence type="predicted"/>
<protein>
    <submittedName>
        <fullName evidence="1">Uncharacterized protein</fullName>
    </submittedName>
</protein>
<dbReference type="AlphaFoldDB" id="A0A0R0LUZ4"/>
<dbReference type="VEuPathDB" id="MicrosporidiaDB:M153_16340002379"/>
<reference evidence="1 2" key="1">
    <citation type="submission" date="2015-07" db="EMBL/GenBank/DDBJ databases">
        <title>The genome of Pseudoloma neurophilia, a relevant intracellular parasite of the zebrafish.</title>
        <authorList>
            <person name="Ndikumana S."/>
            <person name="Pelin A."/>
            <person name="Sanders J."/>
            <person name="Corradi N."/>
        </authorList>
    </citation>
    <scope>NUCLEOTIDE SEQUENCE [LARGE SCALE GENOMIC DNA]</scope>
    <source>
        <strain evidence="1 2">MK1</strain>
    </source>
</reference>
<evidence type="ECO:0000313" key="1">
    <source>
        <dbReference type="EMBL" id="KRH93048.1"/>
    </source>
</evidence>
<comment type="caution">
    <text evidence="1">The sequence shown here is derived from an EMBL/GenBank/DDBJ whole genome shotgun (WGS) entry which is preliminary data.</text>
</comment>
<keyword evidence="2" id="KW-1185">Reference proteome</keyword>
<dbReference type="Proteomes" id="UP000051530">
    <property type="component" value="Unassembled WGS sequence"/>
</dbReference>
<accession>A0A0R0LUZ4</accession>
<evidence type="ECO:0000313" key="2">
    <source>
        <dbReference type="Proteomes" id="UP000051530"/>
    </source>
</evidence>
<dbReference type="EMBL" id="LGUB01000513">
    <property type="protein sequence ID" value="KRH93048.1"/>
    <property type="molecule type" value="Genomic_DNA"/>
</dbReference>
<name>A0A0R0LUZ4_9MICR</name>
<sequence>MTLFYHETEYFLSRNRIYFYHETEYFFITKQNIFLSRNRIYFYHETEYFANKIFGQKFHLDFYHRNF</sequence>
<gene>
    <name evidence="1" type="ORF">M153_16340002379</name>
</gene>
<organism evidence="1 2">
    <name type="scientific">Pseudoloma neurophilia</name>
    <dbReference type="NCBI Taxonomy" id="146866"/>
    <lineage>
        <taxon>Eukaryota</taxon>
        <taxon>Fungi</taxon>
        <taxon>Fungi incertae sedis</taxon>
        <taxon>Microsporidia</taxon>
        <taxon>Pseudoloma</taxon>
    </lineage>
</organism>